<dbReference type="InterPro" id="IPR028994">
    <property type="entry name" value="Integrin_alpha_N"/>
</dbReference>
<sequence>MLTGVAVPGHAQARPSLNPCEAPAGATALPAGVLPPVTGQKSAIRLVCAADAPADLAALTTADDDVVVTFEVAGANRAHLEEEAAKIRRAQENGQSLGDYIISSVESHKLGVYHPSTAGFGFNGSVRVIDNGLALVIPADQVGTDANWWQKLAAFWVAFAAGVLMASLCLLTFGATVPPAAGPICGAFGGFTKGLTSELMFAYFDNRQFDKDVWTEAFAVALSYAVEGALLGSLLGWVEVYGSTLLTRIADAVRATGGWIGKSFVEALIYVGVGVVAVGVRVARKLKDLLEGVGARDELRKRDLKIMPLGDSITYGIGSSTQSSYRADLWRKLNEETAAETKAKVAAAQRVDFVGSQQSGQLPDRDNEGHSGAMIGQIAQWADDAVPAWRPNLVLVHAGTNDMDRGDAGAAPAALGSLIDEVLKDAPKAAVVVATLVPSKTPAVNARITTFNGRVRDLVAERARAGRHVVLADMSAVTPADLVDSLHPNDNGYRKMADAFYDGLLEVAENGWISDVEKVTCDDTRGRWIARGQIASGTREAKDEFVTFADMDGDKRDDYLKVDMKTGAVQAWLNRDQDGKPGWHPRGQIASGTSPGQDEFIRFADIDGDGRDDYLLVNSDNGSVKAWLNKGGDVDGRPGWEPRGQIASGTPGKGRLVFADVDGDKRADYLRVDIDTGAVHAWLNKGGDAGGAPGWVDRGQIAAGGVLEDGDYVEFADVDDDAKADYLTVNGETGAVKAWLNKGGDADGEPGWQPRGQIASGIEKGEGQERAFADLDGDGRDDYLVYGLKGGRAQAFLNRGGDSGGEPGWKSLGQIVDRLDEEYVTFADIDGDKRDDYLKVDQATGAVQAWLNRGGDADGKPGWHHRGQIASGTSRGEEEYIRFADIDGDGRDDYLVVTNGNGSVKAWLNRGGDADGKPGWEPRGQIASGTPGSGMPVFADVNGDKRDDYLRVDQQTGAVHAWINSGGDQDGKPGWIDRGQIAAGVGHGDLESIELANVDCDARADYLVANVRTKAVRAWLNRGGDQDGKPGWVERGQIASGVDVGEGKLLTFADMDGDGRDDYLVLDFDKGSVQAWINKGGDPA</sequence>
<dbReference type="PANTHER" id="PTHR30383:SF5">
    <property type="entry name" value="SGNH HYDROLASE-TYPE ESTERASE DOMAIN-CONTAINING PROTEIN"/>
    <property type="match status" value="1"/>
</dbReference>
<keyword evidence="2" id="KW-0472">Membrane</keyword>
<dbReference type="SUPFAM" id="SSF52266">
    <property type="entry name" value="SGNH hydrolase"/>
    <property type="match status" value="1"/>
</dbReference>
<dbReference type="PANTHER" id="PTHR30383">
    <property type="entry name" value="THIOESTERASE 1/PROTEASE 1/LYSOPHOSPHOLIPASE L1"/>
    <property type="match status" value="1"/>
</dbReference>
<dbReference type="AlphaFoldDB" id="A0A366LXD4"/>
<dbReference type="EMBL" id="QMEY01000007">
    <property type="protein sequence ID" value="RBQ18615.1"/>
    <property type="molecule type" value="Genomic_DNA"/>
</dbReference>
<name>A0A366LXD4_9ACTN</name>
<feature type="transmembrane region" description="Helical" evidence="2">
    <location>
        <begin position="258"/>
        <end position="280"/>
    </location>
</feature>
<dbReference type="SUPFAM" id="SSF69318">
    <property type="entry name" value="Integrin alpha N-terminal domain"/>
    <property type="match status" value="2"/>
</dbReference>
<keyword evidence="1" id="KW-0732">Signal</keyword>
<dbReference type="Proteomes" id="UP000253303">
    <property type="component" value="Unassembled WGS sequence"/>
</dbReference>
<comment type="caution">
    <text evidence="4">The sequence shown here is derived from an EMBL/GenBank/DDBJ whole genome shotgun (WGS) entry which is preliminary data.</text>
</comment>
<dbReference type="GO" id="GO:0004622">
    <property type="term" value="F:phosphatidylcholine lysophospholipase activity"/>
    <property type="evidence" value="ECO:0007669"/>
    <property type="project" value="TreeGrafter"/>
</dbReference>
<dbReference type="InterPro" id="IPR051532">
    <property type="entry name" value="Ester_Hydrolysis_Enzymes"/>
</dbReference>
<evidence type="ECO:0000256" key="1">
    <source>
        <dbReference type="ARBA" id="ARBA00022729"/>
    </source>
</evidence>
<feature type="transmembrane region" description="Helical" evidence="2">
    <location>
        <begin position="153"/>
        <end position="174"/>
    </location>
</feature>
<keyword evidence="2" id="KW-0812">Transmembrane</keyword>
<evidence type="ECO:0000256" key="2">
    <source>
        <dbReference type="SAM" id="Phobius"/>
    </source>
</evidence>
<dbReference type="Pfam" id="PF13472">
    <property type="entry name" value="Lipase_GDSL_2"/>
    <property type="match status" value="1"/>
</dbReference>
<reference evidence="4 5" key="1">
    <citation type="submission" date="2018-06" db="EMBL/GenBank/DDBJ databases">
        <title>Sphaerisporangium craniellae sp. nov., isolated from a marine sponge in the South China Sea.</title>
        <authorList>
            <person name="Li L."/>
        </authorList>
    </citation>
    <scope>NUCLEOTIDE SEQUENCE [LARGE SCALE GENOMIC DNA]</scope>
    <source>
        <strain evidence="4 5">LHW63015</strain>
    </source>
</reference>
<proteinExistence type="predicted"/>
<accession>A0A366LXD4</accession>
<feature type="transmembrane region" description="Helical" evidence="2">
    <location>
        <begin position="216"/>
        <end position="238"/>
    </location>
</feature>
<evidence type="ECO:0000313" key="5">
    <source>
        <dbReference type="Proteomes" id="UP000253303"/>
    </source>
</evidence>
<protein>
    <recommendedName>
        <fullName evidence="3">SGNH hydrolase-type esterase domain-containing protein</fullName>
    </recommendedName>
</protein>
<keyword evidence="2" id="KW-1133">Transmembrane helix</keyword>
<evidence type="ECO:0000259" key="3">
    <source>
        <dbReference type="Pfam" id="PF13472"/>
    </source>
</evidence>
<feature type="domain" description="SGNH hydrolase-type esterase" evidence="3">
    <location>
        <begin position="309"/>
        <end position="494"/>
    </location>
</feature>
<dbReference type="InterPro" id="IPR013517">
    <property type="entry name" value="FG-GAP"/>
</dbReference>
<evidence type="ECO:0000313" key="4">
    <source>
        <dbReference type="EMBL" id="RBQ18615.1"/>
    </source>
</evidence>
<dbReference type="Pfam" id="PF13517">
    <property type="entry name" value="FG-GAP_3"/>
    <property type="match status" value="3"/>
</dbReference>
<keyword evidence="5" id="KW-1185">Reference proteome</keyword>
<dbReference type="Gene3D" id="3.40.50.1110">
    <property type="entry name" value="SGNH hydrolase"/>
    <property type="match status" value="1"/>
</dbReference>
<dbReference type="InterPro" id="IPR013830">
    <property type="entry name" value="SGNH_hydro"/>
</dbReference>
<dbReference type="InterPro" id="IPR036514">
    <property type="entry name" value="SGNH_hydro_sf"/>
</dbReference>
<gene>
    <name evidence="4" type="ORF">DP939_19190</name>
</gene>
<organism evidence="4 5">
    <name type="scientific">Spongiactinospora rosea</name>
    <dbReference type="NCBI Taxonomy" id="2248750"/>
    <lineage>
        <taxon>Bacteria</taxon>
        <taxon>Bacillati</taxon>
        <taxon>Actinomycetota</taxon>
        <taxon>Actinomycetes</taxon>
        <taxon>Streptosporangiales</taxon>
        <taxon>Streptosporangiaceae</taxon>
        <taxon>Spongiactinospora</taxon>
    </lineage>
</organism>
<dbReference type="CDD" id="cd01833">
    <property type="entry name" value="XynB_like"/>
    <property type="match status" value="1"/>
</dbReference>